<dbReference type="Proteomes" id="UP000225740">
    <property type="component" value="Unassembled WGS sequence"/>
</dbReference>
<reference evidence="3 4" key="1">
    <citation type="submission" date="2017-06" db="EMBL/GenBank/DDBJ databases">
        <title>Description of Rhodopirellula bahusiensis sp. nov.</title>
        <authorList>
            <person name="Kizina J."/>
            <person name="Harder J."/>
        </authorList>
    </citation>
    <scope>NUCLEOTIDE SEQUENCE [LARGE SCALE GENOMIC DNA]</scope>
    <source>
        <strain evidence="3 4">SWK21</strain>
    </source>
</reference>
<feature type="compositionally biased region" description="Polar residues" evidence="1">
    <location>
        <begin position="181"/>
        <end position="201"/>
    </location>
</feature>
<protein>
    <submittedName>
        <fullName evidence="3">Uncharacterized protein</fullName>
    </submittedName>
</protein>
<feature type="signal peptide" evidence="2">
    <location>
        <begin position="1"/>
        <end position="32"/>
    </location>
</feature>
<dbReference type="EMBL" id="NIZW01000029">
    <property type="protein sequence ID" value="PHQ32307.1"/>
    <property type="molecule type" value="Genomic_DNA"/>
</dbReference>
<dbReference type="GeneID" id="90611460"/>
<name>A0A2G1VZV8_9BACT</name>
<dbReference type="AlphaFoldDB" id="A0A2G1VZV8"/>
<evidence type="ECO:0000256" key="1">
    <source>
        <dbReference type="SAM" id="MobiDB-lite"/>
    </source>
</evidence>
<dbReference type="OrthoDB" id="239433at2"/>
<proteinExistence type="predicted"/>
<evidence type="ECO:0000256" key="2">
    <source>
        <dbReference type="SAM" id="SignalP"/>
    </source>
</evidence>
<organism evidence="3 4">
    <name type="scientific">Rhodopirellula bahusiensis</name>
    <dbReference type="NCBI Taxonomy" id="2014065"/>
    <lineage>
        <taxon>Bacteria</taxon>
        <taxon>Pseudomonadati</taxon>
        <taxon>Planctomycetota</taxon>
        <taxon>Planctomycetia</taxon>
        <taxon>Pirellulales</taxon>
        <taxon>Pirellulaceae</taxon>
        <taxon>Rhodopirellula</taxon>
    </lineage>
</organism>
<sequence>MTKRLPTRQRRLALAVAAGLITPMAAVTTAQAGFGWEWETGSPYYEDDAWYDVSEWFDGNDYNPTDEAIGRWDNETYDRDEALTSGDSDNDIDWTNNDHGYYADTKSSDTWFYDYYDHGYSDYGDSNNDGNYEYTSNYYDYDNDGVYDAFASYTDTDGDGVYDDATYVSFSDSDEQSDSQKTAQQKADRQNSSAKSQSFTGKITRAKKVKTPATTNIVVELQNQSEGKSMIADLGPADQLDRMPQLNDTLTVKGSPFKTGDTSVLLSRSIEHDGQQMQVERSGREYTGTIESTKTVDVRGQQRQLARIKTDEGKKMLVDLGRKQDLDANISEGSQVTINGPAVQVRDRVVLLATKVTLNGDTIEIPRMAKK</sequence>
<comment type="caution">
    <text evidence="3">The sequence shown here is derived from an EMBL/GenBank/DDBJ whole genome shotgun (WGS) entry which is preliminary data.</text>
</comment>
<keyword evidence="2" id="KW-0732">Signal</keyword>
<keyword evidence="4" id="KW-1185">Reference proteome</keyword>
<dbReference type="RefSeq" id="WP_099263638.1">
    <property type="nucleotide sequence ID" value="NZ_NIZW01000029.1"/>
</dbReference>
<accession>A0A2G1VZV8</accession>
<gene>
    <name evidence="3" type="ORF">CEE69_26550</name>
</gene>
<feature type="chain" id="PRO_5013605522" evidence="2">
    <location>
        <begin position="33"/>
        <end position="371"/>
    </location>
</feature>
<evidence type="ECO:0000313" key="3">
    <source>
        <dbReference type="EMBL" id="PHQ32307.1"/>
    </source>
</evidence>
<evidence type="ECO:0000313" key="4">
    <source>
        <dbReference type="Proteomes" id="UP000225740"/>
    </source>
</evidence>
<feature type="region of interest" description="Disordered" evidence="1">
    <location>
        <begin position="170"/>
        <end position="207"/>
    </location>
</feature>